<keyword evidence="1" id="KW-0812">Transmembrane</keyword>
<feature type="transmembrane region" description="Helical" evidence="1">
    <location>
        <begin position="129"/>
        <end position="149"/>
    </location>
</feature>
<comment type="caution">
    <text evidence="3">The sequence shown here is derived from an EMBL/GenBank/DDBJ whole genome shotgun (WGS) entry which is preliminary data.</text>
</comment>
<dbReference type="RefSeq" id="WP_195875606.1">
    <property type="nucleotide sequence ID" value="NZ_JADOEL010000007.1"/>
</dbReference>
<evidence type="ECO:0000259" key="2">
    <source>
        <dbReference type="Pfam" id="PF07331"/>
    </source>
</evidence>
<gene>
    <name evidence="3" type="ORF">IXC47_10480</name>
</gene>
<evidence type="ECO:0000313" key="4">
    <source>
        <dbReference type="Proteomes" id="UP000657372"/>
    </source>
</evidence>
<dbReference type="Pfam" id="PF07331">
    <property type="entry name" value="TctB"/>
    <property type="match status" value="1"/>
</dbReference>
<protein>
    <submittedName>
        <fullName evidence="3">Tripartite tricarboxylate transporter TctB family protein</fullName>
    </submittedName>
</protein>
<accession>A0ABS0EY87</accession>
<reference evidence="3 4" key="1">
    <citation type="submission" date="2020-11" db="EMBL/GenBank/DDBJ databases">
        <title>WGS of Herminiimonas contaminans strain Marseille-Q4544 isolated from planarians Schmidtea mediterranea.</title>
        <authorList>
            <person name="Kangale L."/>
        </authorList>
    </citation>
    <scope>NUCLEOTIDE SEQUENCE [LARGE SCALE GENOMIC DNA]</scope>
    <source>
        <strain evidence="3 4">Marseille-Q4544</strain>
    </source>
</reference>
<keyword evidence="1" id="KW-0472">Membrane</keyword>
<feature type="transmembrane region" description="Helical" evidence="1">
    <location>
        <begin position="12"/>
        <end position="33"/>
    </location>
</feature>
<name>A0ABS0EY87_9BURK</name>
<sequence>MDSNQKEDRVLVKHGVAEFACALAFMIAGGLLIWDSYHRGAGWGSAGPKSGYFPFRIGIIMCIAAAVVMFNATRSKAINASSFVTRGELKPVLQVLAPILGFVAIAQFLGMYIAALALIAGFMRVLGKYSWLKSLTVGLSVVAVVFWLFEIQFMVPLIKGPLEAAFGY</sequence>
<dbReference type="Proteomes" id="UP000657372">
    <property type="component" value="Unassembled WGS sequence"/>
</dbReference>
<feature type="transmembrane region" description="Helical" evidence="1">
    <location>
        <begin position="93"/>
        <end position="123"/>
    </location>
</feature>
<feature type="domain" description="DUF1468" evidence="2">
    <location>
        <begin position="21"/>
        <end position="157"/>
    </location>
</feature>
<keyword evidence="1" id="KW-1133">Transmembrane helix</keyword>
<evidence type="ECO:0000313" key="3">
    <source>
        <dbReference type="EMBL" id="MBF8178108.1"/>
    </source>
</evidence>
<evidence type="ECO:0000256" key="1">
    <source>
        <dbReference type="SAM" id="Phobius"/>
    </source>
</evidence>
<feature type="transmembrane region" description="Helical" evidence="1">
    <location>
        <begin position="53"/>
        <end position="72"/>
    </location>
</feature>
<dbReference type="EMBL" id="JADOEL010000007">
    <property type="protein sequence ID" value="MBF8178108.1"/>
    <property type="molecule type" value="Genomic_DNA"/>
</dbReference>
<organism evidence="3 4">
    <name type="scientific">Herminiimonas contaminans</name>
    <dbReference type="NCBI Taxonomy" id="1111140"/>
    <lineage>
        <taxon>Bacteria</taxon>
        <taxon>Pseudomonadati</taxon>
        <taxon>Pseudomonadota</taxon>
        <taxon>Betaproteobacteria</taxon>
        <taxon>Burkholderiales</taxon>
        <taxon>Oxalobacteraceae</taxon>
        <taxon>Herminiimonas</taxon>
    </lineage>
</organism>
<keyword evidence="4" id="KW-1185">Reference proteome</keyword>
<dbReference type="InterPro" id="IPR009936">
    <property type="entry name" value="DUF1468"/>
</dbReference>
<proteinExistence type="predicted"/>